<evidence type="ECO:0008006" key="3">
    <source>
        <dbReference type="Google" id="ProtNLM"/>
    </source>
</evidence>
<proteinExistence type="predicted"/>
<dbReference type="Proteomes" id="UP000294958">
    <property type="component" value="Unassembled WGS sequence"/>
</dbReference>
<reference evidence="1 2" key="1">
    <citation type="submission" date="2019-03" db="EMBL/GenBank/DDBJ databases">
        <title>Genomic Encyclopedia of Type Strains, Phase IV (KMG-IV): sequencing the most valuable type-strain genomes for metagenomic binning, comparative biology and taxonomic classification.</title>
        <authorList>
            <person name="Goeker M."/>
        </authorList>
    </citation>
    <scope>NUCLEOTIDE SEQUENCE [LARGE SCALE GENOMIC DNA]</scope>
    <source>
        <strain evidence="1 2">DSM 11603</strain>
    </source>
</reference>
<sequence length="90" mass="10383">MEDRFDPSKDTANRAKHRLPLAFGDQIFEDDNHLVIPSIREIDGEERFKVVGMVGEKLFTGVFVWRSDLPRFISVRRSNKGEEKSYRAAG</sequence>
<dbReference type="AlphaFoldDB" id="A0A4R6Y7B0"/>
<accession>A0A4R6Y7B0</accession>
<dbReference type="Pfam" id="PF04365">
    <property type="entry name" value="BrnT_toxin"/>
    <property type="match status" value="1"/>
</dbReference>
<evidence type="ECO:0000313" key="2">
    <source>
        <dbReference type="Proteomes" id="UP000294958"/>
    </source>
</evidence>
<dbReference type="InterPro" id="IPR007460">
    <property type="entry name" value="BrnT_toxin"/>
</dbReference>
<protein>
    <recommendedName>
        <fullName evidence="3">BrnT family toxin</fullName>
    </recommendedName>
</protein>
<dbReference type="OrthoDB" id="839663at2"/>
<gene>
    <name evidence="1" type="ORF">DES43_13520</name>
</gene>
<dbReference type="Gene3D" id="3.10.450.530">
    <property type="entry name" value="Ribonuclease toxin, BrnT, of type II toxin-antitoxin system"/>
    <property type="match status" value="1"/>
</dbReference>
<comment type="caution">
    <text evidence="1">The sequence shown here is derived from an EMBL/GenBank/DDBJ whole genome shotgun (WGS) entry which is preliminary data.</text>
</comment>
<dbReference type="RefSeq" id="WP_133676022.1">
    <property type="nucleotide sequence ID" value="NZ_SNZF01000035.1"/>
</dbReference>
<dbReference type="InterPro" id="IPR038573">
    <property type="entry name" value="BrnT_sf"/>
</dbReference>
<name>A0A4R6Y7B0_9HYPH</name>
<evidence type="ECO:0000313" key="1">
    <source>
        <dbReference type="EMBL" id="TDR31211.1"/>
    </source>
</evidence>
<organism evidence="1 2">
    <name type="scientific">Aquamicrobium defluvii</name>
    <dbReference type="NCBI Taxonomy" id="69279"/>
    <lineage>
        <taxon>Bacteria</taxon>
        <taxon>Pseudomonadati</taxon>
        <taxon>Pseudomonadota</taxon>
        <taxon>Alphaproteobacteria</taxon>
        <taxon>Hyphomicrobiales</taxon>
        <taxon>Phyllobacteriaceae</taxon>
        <taxon>Aquamicrobium</taxon>
    </lineage>
</organism>
<keyword evidence="2" id="KW-1185">Reference proteome</keyword>
<dbReference type="EMBL" id="SNZF01000035">
    <property type="protein sequence ID" value="TDR31211.1"/>
    <property type="molecule type" value="Genomic_DNA"/>
</dbReference>